<protein>
    <recommendedName>
        <fullName evidence="1">Rhamnogalacturonase A/B/Epimerase-like pectate lyase domain-containing protein</fullName>
    </recommendedName>
</protein>
<gene>
    <name evidence="2" type="ORF">PC9H_001414</name>
</gene>
<dbReference type="CDD" id="cd23668">
    <property type="entry name" value="GH55_beta13glucanase-like"/>
    <property type="match status" value="1"/>
</dbReference>
<dbReference type="GeneID" id="59371255"/>
<name>A0A8H7DXR9_PLEOS</name>
<proteinExistence type="predicted"/>
<feature type="domain" description="Rhamnogalacturonase A/B/Epimerase-like pectate lyase" evidence="1">
    <location>
        <begin position="402"/>
        <end position="463"/>
    </location>
</feature>
<reference evidence="2" key="1">
    <citation type="submission" date="2019-07" db="EMBL/GenBank/DDBJ databases">
        <authorList>
            <person name="Palmer J.M."/>
        </authorList>
    </citation>
    <scope>NUCLEOTIDE SEQUENCE</scope>
    <source>
        <strain evidence="2">PC9</strain>
    </source>
</reference>
<dbReference type="PANTHER" id="PTHR33928:SF2">
    <property type="entry name" value="PECTATE LYASE SUPERFAMILY PROTEIN DOMAIN-CONTAINING PROTEIN-RELATED"/>
    <property type="match status" value="1"/>
</dbReference>
<dbReference type="GO" id="GO:0004650">
    <property type="term" value="F:polygalacturonase activity"/>
    <property type="evidence" value="ECO:0007669"/>
    <property type="project" value="InterPro"/>
</dbReference>
<dbReference type="InterPro" id="IPR012334">
    <property type="entry name" value="Pectin_lyas_fold"/>
</dbReference>
<sequence length="761" mass="82739">MAGANATDSLGLSRTRKDPFWLEAIKHQGIAPFHPNASQYPVFRNVKDYGAKGDGVADDTEAINLALSSGDRCGEGTCPSSTVSPALVYFPAGEDIRKYVISRPIIAWYYSQLIGDAKQPPTLLAAASFEGMAVIDADPYIPGGGGRQWYINQNNFFRSVRNFIIDLRRMPSSASATGLHWQVSQATSLMNIVVQMSTKRNTGHQGIWMENGSGGYMGDLTFNGGKYGIWGGNQQFTVRNVVFNDVQTAVYGVWNWGWTFQGVSINNCQIGFDLQIGGTTAAAQGVGSEAIIDVEVRDTPIFIRTSVSSQGQLRGSLVLNNIELNNVKTAVGVASGEVLLQGGKHKIIDTWAQGNIYSTSVYHKFVQAEVASPYKPASLLDKHGRIVSKMHPQYEDISADRFLSARDHGCKGDGHTDETQALQTLLNKAANENKLVFIDAGVYVITDTLKVPAGSRVVGEAWSVISGKGKNFQDPNEPRVMVQVGGKGSIGTVEITDIMFSTIGPAGGAIVIEWNIRDPVGRPASCGMWDSHIRLGGAAGTDLDFAHCPKGSADDACMAAFLALHLTRHCSAYLEGTWVWLADHDLDVLEEDQITLFSGRGILSESQGPVWMIGTAEHHVLYQYNLYEAKDHYMGLIQTESPYFQPTPAAPHPFPPSEKYNDPSFESLTSSWALYVQKSQRITIFGAGLYSFFNNYSQACLDTKTCQSQIANIDTSTSVRIYGLSTVGATFQLSINHVGLINQADNQNGFQETATAFLTEP</sequence>
<evidence type="ECO:0000313" key="3">
    <source>
        <dbReference type="Proteomes" id="UP000623687"/>
    </source>
</evidence>
<dbReference type="EMBL" id="JACETU010000001">
    <property type="protein sequence ID" value="KAF7441065.1"/>
    <property type="molecule type" value="Genomic_DNA"/>
</dbReference>
<dbReference type="SUPFAM" id="SSF51126">
    <property type="entry name" value="Pectin lyase-like"/>
    <property type="match status" value="2"/>
</dbReference>
<dbReference type="PANTHER" id="PTHR33928">
    <property type="entry name" value="POLYGALACTURONASE QRT3"/>
    <property type="match status" value="1"/>
</dbReference>
<organism evidence="2 3">
    <name type="scientific">Pleurotus ostreatus</name>
    <name type="common">Oyster mushroom</name>
    <name type="synonym">White-rot fungus</name>
    <dbReference type="NCBI Taxonomy" id="5322"/>
    <lineage>
        <taxon>Eukaryota</taxon>
        <taxon>Fungi</taxon>
        <taxon>Dikarya</taxon>
        <taxon>Basidiomycota</taxon>
        <taxon>Agaricomycotina</taxon>
        <taxon>Agaricomycetes</taxon>
        <taxon>Agaricomycetidae</taxon>
        <taxon>Agaricales</taxon>
        <taxon>Pleurotineae</taxon>
        <taxon>Pleurotaceae</taxon>
        <taxon>Pleurotus</taxon>
    </lineage>
</organism>
<dbReference type="InterPro" id="IPR039279">
    <property type="entry name" value="QRT3-like"/>
</dbReference>
<dbReference type="VEuPathDB" id="FungiDB:PC9H_001414"/>
<evidence type="ECO:0000313" key="2">
    <source>
        <dbReference type="EMBL" id="KAF7441065.1"/>
    </source>
</evidence>
<keyword evidence="3" id="KW-1185">Reference proteome</keyword>
<dbReference type="OrthoDB" id="1046782at2759"/>
<comment type="caution">
    <text evidence="2">The sequence shown here is derived from an EMBL/GenBank/DDBJ whole genome shotgun (WGS) entry which is preliminary data.</text>
</comment>
<feature type="domain" description="Rhamnogalacturonase A/B/Epimerase-like pectate lyase" evidence="1">
    <location>
        <begin position="43"/>
        <end position="273"/>
    </location>
</feature>
<dbReference type="Proteomes" id="UP000623687">
    <property type="component" value="Unassembled WGS sequence"/>
</dbReference>
<dbReference type="Pfam" id="PF12708">
    <property type="entry name" value="Pect-lyase_RHGA_epim"/>
    <property type="match status" value="2"/>
</dbReference>
<dbReference type="InterPro" id="IPR011050">
    <property type="entry name" value="Pectin_lyase_fold/virulence"/>
</dbReference>
<dbReference type="InterPro" id="IPR024535">
    <property type="entry name" value="RHGA/B-epi-like_pectate_lyase"/>
</dbReference>
<dbReference type="AlphaFoldDB" id="A0A8H7DXR9"/>
<dbReference type="Gene3D" id="2.160.20.10">
    <property type="entry name" value="Single-stranded right-handed beta-helix, Pectin lyase-like"/>
    <property type="match status" value="2"/>
</dbReference>
<dbReference type="RefSeq" id="XP_036636909.1">
    <property type="nucleotide sequence ID" value="XM_036771064.1"/>
</dbReference>
<evidence type="ECO:0000259" key="1">
    <source>
        <dbReference type="Pfam" id="PF12708"/>
    </source>
</evidence>
<accession>A0A8H7DXR9</accession>